<keyword evidence="2" id="KW-1133">Transmembrane helix</keyword>
<sequence>MKTKKEHISAEDFRRYMEDRMSDAERNRFERELQKNPFEAEALEGFSHIPVTDMQKDLQELKHKITSKKRRNKYSYWAAAASLLLILSAGVIWYTLNEKPVIPEVAQTTTQQKPDEQETNDKTAQPADAEDTEMLQKETNATEQYDLNAVEMPAQKQLKSDSGTKKMAAAEAPSSSVKGITEGQTQMENHEEAAESISRSENSFTQQPAYSLLSSEPSIPRHMQIMRGKIVSADDSTPLPGATIWQKGTQNAIVSNAEGKFELNTVGDSSNPVVASFVGMETAEVQTATDSFQVIALQPEQIALDEIVITGHGTQAKRELTSSVSTVKIYEDTKARPEAGMDSLNSYLEKQAVLPADYPKEREVVKLLLTINEYGEITKMLNRNKSDSLLFNQAKEIIRNGPDWLPEVKDGERIVSEKKMKIIFRK</sequence>
<comment type="caution">
    <text evidence="3">The sequence shown here is derived from an EMBL/GenBank/DDBJ whole genome shotgun (WGS) entry which is preliminary data.</text>
</comment>
<dbReference type="Pfam" id="PF13715">
    <property type="entry name" value="CarbopepD_reg_2"/>
    <property type="match status" value="1"/>
</dbReference>
<reference evidence="3 4" key="1">
    <citation type="journal article" date="2015" name="Int. J. Syst. Evol. Microbiol.">
        <title>Mariniphaga sediminis sp. nov., isolated from coastal sediment.</title>
        <authorList>
            <person name="Wang F.Q."/>
            <person name="Shen Q.Y."/>
            <person name="Chen G.J."/>
            <person name="Du Z.J."/>
        </authorList>
    </citation>
    <scope>NUCLEOTIDE SEQUENCE [LARGE SCALE GENOMIC DNA]</scope>
    <source>
        <strain evidence="3 4">SY21</strain>
    </source>
</reference>
<keyword evidence="2" id="KW-0812">Transmembrane</keyword>
<dbReference type="Proteomes" id="UP000266441">
    <property type="component" value="Unassembled WGS sequence"/>
</dbReference>
<evidence type="ECO:0000256" key="1">
    <source>
        <dbReference type="SAM" id="MobiDB-lite"/>
    </source>
</evidence>
<feature type="compositionally biased region" description="Polar residues" evidence="1">
    <location>
        <begin position="173"/>
        <end position="187"/>
    </location>
</feature>
<feature type="region of interest" description="Disordered" evidence="1">
    <location>
        <begin position="107"/>
        <end position="132"/>
    </location>
</feature>
<gene>
    <name evidence="3" type="ORF">D1164_09570</name>
</gene>
<evidence type="ECO:0000313" key="4">
    <source>
        <dbReference type="Proteomes" id="UP000266441"/>
    </source>
</evidence>
<dbReference type="InterPro" id="IPR008969">
    <property type="entry name" value="CarboxyPept-like_regulatory"/>
</dbReference>
<feature type="transmembrane region" description="Helical" evidence="2">
    <location>
        <begin position="74"/>
        <end position="96"/>
    </location>
</feature>
<dbReference type="AlphaFoldDB" id="A0A399D102"/>
<feature type="compositionally biased region" description="Polar residues" evidence="1">
    <location>
        <begin position="197"/>
        <end position="209"/>
    </location>
</feature>
<dbReference type="SUPFAM" id="SSF49464">
    <property type="entry name" value="Carboxypeptidase regulatory domain-like"/>
    <property type="match status" value="1"/>
</dbReference>
<accession>A0A399D102</accession>
<proteinExistence type="predicted"/>
<dbReference type="EMBL" id="QWET01000006">
    <property type="protein sequence ID" value="RIH65369.1"/>
    <property type="molecule type" value="Genomic_DNA"/>
</dbReference>
<feature type="region of interest" description="Disordered" evidence="1">
    <location>
        <begin position="155"/>
        <end position="209"/>
    </location>
</feature>
<dbReference type="RefSeq" id="WP_119349750.1">
    <property type="nucleotide sequence ID" value="NZ_QWET01000006.1"/>
</dbReference>
<dbReference type="OrthoDB" id="1112758at2"/>
<name>A0A399D102_9BACT</name>
<keyword evidence="4" id="KW-1185">Reference proteome</keyword>
<evidence type="ECO:0000313" key="3">
    <source>
        <dbReference type="EMBL" id="RIH65369.1"/>
    </source>
</evidence>
<evidence type="ECO:0000256" key="2">
    <source>
        <dbReference type="SAM" id="Phobius"/>
    </source>
</evidence>
<dbReference type="Gene3D" id="2.60.40.1120">
    <property type="entry name" value="Carboxypeptidase-like, regulatory domain"/>
    <property type="match status" value="1"/>
</dbReference>
<protein>
    <recommendedName>
        <fullName evidence="5">TonB C-terminal domain-containing protein</fullName>
    </recommendedName>
</protein>
<evidence type="ECO:0008006" key="5">
    <source>
        <dbReference type="Google" id="ProtNLM"/>
    </source>
</evidence>
<organism evidence="3 4">
    <name type="scientific">Mariniphaga sediminis</name>
    <dbReference type="NCBI Taxonomy" id="1628158"/>
    <lineage>
        <taxon>Bacteria</taxon>
        <taxon>Pseudomonadati</taxon>
        <taxon>Bacteroidota</taxon>
        <taxon>Bacteroidia</taxon>
        <taxon>Marinilabiliales</taxon>
        <taxon>Prolixibacteraceae</taxon>
        <taxon>Mariniphaga</taxon>
    </lineage>
</organism>
<keyword evidence="2" id="KW-0472">Membrane</keyword>